<proteinExistence type="predicted"/>
<reference evidence="1" key="1">
    <citation type="journal article" date="2022" name="New Phytol.">
        <title>Evolutionary transition to the ectomycorrhizal habit in the genomes of a hyperdiverse lineage of mushroom-forming fungi.</title>
        <authorList>
            <person name="Looney B."/>
            <person name="Miyauchi S."/>
            <person name="Morin E."/>
            <person name="Drula E."/>
            <person name="Courty P.E."/>
            <person name="Kohler A."/>
            <person name="Kuo A."/>
            <person name="LaButti K."/>
            <person name="Pangilinan J."/>
            <person name="Lipzen A."/>
            <person name="Riley R."/>
            <person name="Andreopoulos W."/>
            <person name="He G."/>
            <person name="Johnson J."/>
            <person name="Nolan M."/>
            <person name="Tritt A."/>
            <person name="Barry K.W."/>
            <person name="Grigoriev I.V."/>
            <person name="Nagy L.G."/>
            <person name="Hibbett D."/>
            <person name="Henrissat B."/>
            <person name="Matheny P.B."/>
            <person name="Labbe J."/>
            <person name="Martin F.M."/>
        </authorList>
    </citation>
    <scope>NUCLEOTIDE SEQUENCE</scope>
    <source>
        <strain evidence="1">BPL690</strain>
    </source>
</reference>
<sequence length="52" mass="6209">MKYSLCLFSSSHCVPQPSKVANGLSTFNSFRWIQPHQRIRHYRCYRHSILQV</sequence>
<evidence type="ECO:0000313" key="1">
    <source>
        <dbReference type="EMBL" id="KAI0291165.1"/>
    </source>
</evidence>
<keyword evidence="2" id="KW-1185">Reference proteome</keyword>
<dbReference type="Proteomes" id="UP001203297">
    <property type="component" value="Unassembled WGS sequence"/>
</dbReference>
<accession>A0AAD4QJ44</accession>
<comment type="caution">
    <text evidence="1">The sequence shown here is derived from an EMBL/GenBank/DDBJ whole genome shotgun (WGS) entry which is preliminary data.</text>
</comment>
<dbReference type="EMBL" id="WTXG01000173">
    <property type="protein sequence ID" value="KAI0291165.1"/>
    <property type="molecule type" value="Genomic_DNA"/>
</dbReference>
<organism evidence="1 2">
    <name type="scientific">Multifurca ochricompacta</name>
    <dbReference type="NCBI Taxonomy" id="376703"/>
    <lineage>
        <taxon>Eukaryota</taxon>
        <taxon>Fungi</taxon>
        <taxon>Dikarya</taxon>
        <taxon>Basidiomycota</taxon>
        <taxon>Agaricomycotina</taxon>
        <taxon>Agaricomycetes</taxon>
        <taxon>Russulales</taxon>
        <taxon>Russulaceae</taxon>
        <taxon>Multifurca</taxon>
    </lineage>
</organism>
<gene>
    <name evidence="1" type="ORF">B0F90DRAFT_1779403</name>
</gene>
<name>A0AAD4QJ44_9AGAM</name>
<dbReference type="AlphaFoldDB" id="A0AAD4QJ44"/>
<evidence type="ECO:0000313" key="2">
    <source>
        <dbReference type="Proteomes" id="UP001203297"/>
    </source>
</evidence>
<protein>
    <submittedName>
        <fullName evidence="1">Uncharacterized protein</fullName>
    </submittedName>
</protein>